<dbReference type="SMART" id="SM01289">
    <property type="entry name" value="PYRIN"/>
    <property type="match status" value="1"/>
</dbReference>
<dbReference type="CDD" id="cd08320">
    <property type="entry name" value="Pyrin_NALPs"/>
    <property type="match status" value="1"/>
</dbReference>
<dbReference type="Pfam" id="PF02758">
    <property type="entry name" value="PYRIN"/>
    <property type="match status" value="1"/>
</dbReference>
<dbReference type="PROSITE" id="PS50824">
    <property type="entry name" value="DAPIN"/>
    <property type="match status" value="1"/>
</dbReference>
<keyword evidence="3" id="KW-1185">Reference proteome</keyword>
<feature type="domain" description="Pyrin" evidence="1">
    <location>
        <begin position="1"/>
        <end position="89"/>
    </location>
</feature>
<dbReference type="InterPro" id="IPR004020">
    <property type="entry name" value="DAPIN"/>
</dbReference>
<protein>
    <recommendedName>
        <fullName evidence="1">Pyrin domain-containing protein</fullName>
    </recommendedName>
</protein>
<dbReference type="Gene3D" id="1.10.533.10">
    <property type="entry name" value="Death Domain, Fas"/>
    <property type="match status" value="1"/>
</dbReference>
<dbReference type="Proteomes" id="UP001176941">
    <property type="component" value="Chromosome 20"/>
</dbReference>
<sequence length="102" mass="12215">MAESDHLLWYLEKLNKKEFMRRKIHLGQKHVELGLPEIPTFDLRTTKEDLVNLLMTSYKAQHVWNMMFSIFEKLLHRALCEKINTGRNWNFLIQALNLCLLC</sequence>
<proteinExistence type="predicted"/>
<evidence type="ECO:0000313" key="3">
    <source>
        <dbReference type="Proteomes" id="UP001176941"/>
    </source>
</evidence>
<organism evidence="2 3">
    <name type="scientific">Rangifer tarandus platyrhynchus</name>
    <name type="common">Svalbard reindeer</name>
    <dbReference type="NCBI Taxonomy" id="3082113"/>
    <lineage>
        <taxon>Eukaryota</taxon>
        <taxon>Metazoa</taxon>
        <taxon>Chordata</taxon>
        <taxon>Craniata</taxon>
        <taxon>Vertebrata</taxon>
        <taxon>Euteleostomi</taxon>
        <taxon>Mammalia</taxon>
        <taxon>Eutheria</taxon>
        <taxon>Laurasiatheria</taxon>
        <taxon>Artiodactyla</taxon>
        <taxon>Ruminantia</taxon>
        <taxon>Pecora</taxon>
        <taxon>Cervidae</taxon>
        <taxon>Odocoileinae</taxon>
        <taxon>Rangifer</taxon>
    </lineage>
</organism>
<accession>A0ABN8YPT2</accession>
<evidence type="ECO:0000313" key="2">
    <source>
        <dbReference type="EMBL" id="CAI9162423.1"/>
    </source>
</evidence>
<dbReference type="EMBL" id="OX459956">
    <property type="protein sequence ID" value="CAI9162423.1"/>
    <property type="molecule type" value="Genomic_DNA"/>
</dbReference>
<dbReference type="InterPro" id="IPR011029">
    <property type="entry name" value="DEATH-like_dom_sf"/>
</dbReference>
<dbReference type="SUPFAM" id="SSF47986">
    <property type="entry name" value="DEATH domain"/>
    <property type="match status" value="1"/>
</dbReference>
<gene>
    <name evidence="2" type="ORF">MRATA1EN1_LOCUS11385</name>
</gene>
<evidence type="ECO:0000259" key="1">
    <source>
        <dbReference type="PROSITE" id="PS50824"/>
    </source>
</evidence>
<name>A0ABN8YPT2_RANTA</name>
<reference evidence="2" key="1">
    <citation type="submission" date="2023-04" db="EMBL/GenBank/DDBJ databases">
        <authorList>
            <consortium name="ELIXIR-Norway"/>
        </authorList>
    </citation>
    <scope>NUCLEOTIDE SEQUENCE [LARGE SCALE GENOMIC DNA]</scope>
</reference>